<sequence length="564" mass="63063">MALDFRSNLHDLLFPTSHAESSTRAGRAKDAGVRRLISEGANTPRIAILGAGAAGICMALQLLEQGITSFTIYEKAKGVGGTWRANTYPGAACDVPSHLYSFSFAPKVNWTRKFPEQPEILSYFESLVTDHNLAPHIEFNTEVTSATWDEALSLWRLELLRPADAIDVGEDVGEDLREEDGEDVGESEPQRTPTEPVEAEIVVSGLGQLNRPSIPNIEGLETFEGTTFHSARWEHDHDLTGERVGVIGIGASAIQFVPQVAPQVADLTLFQRSVNYVAPKPDRAFKGWEQWVLRHVPGVREAYRSSIYWRFEFRFRLMKKGSRLGRLLQKKFGEQISSLASPKLPLEALVPDYTPGCRRILIANDWYPTLLRPNTRVITEGVSRITQTGIQTDSGEKIDLDTIIFGTGFQATEFLAPLRITGRDGQELSEVWRDGARAFLGVAVGGFPNFFILYGPNTNLGHNSILFMIEQQVGYIRQIIDEFVLRGISSIEVQDTAMDTFDSEISRATAQTVWAEDCSSWYKNSSGRVTNNWPDYTVKYKQRLAHLDPRDWLVRTASQAVDHE</sequence>
<organism evidence="2">
    <name type="scientific">freshwater metagenome</name>
    <dbReference type="NCBI Taxonomy" id="449393"/>
    <lineage>
        <taxon>unclassified sequences</taxon>
        <taxon>metagenomes</taxon>
        <taxon>ecological metagenomes</taxon>
    </lineage>
</organism>
<dbReference type="InterPro" id="IPR051209">
    <property type="entry name" value="FAD-bind_Monooxygenase_sf"/>
</dbReference>
<name>A0A6J6V0U9_9ZZZZ</name>
<dbReference type="Pfam" id="PF13450">
    <property type="entry name" value="NAD_binding_8"/>
    <property type="match status" value="1"/>
</dbReference>
<accession>A0A6J6V0U9</accession>
<dbReference type="PRINTS" id="PR00419">
    <property type="entry name" value="ADXRDTASE"/>
</dbReference>
<evidence type="ECO:0000313" key="2">
    <source>
        <dbReference type="EMBL" id="CAB4764649.1"/>
    </source>
</evidence>
<dbReference type="InterPro" id="IPR036188">
    <property type="entry name" value="FAD/NAD-bd_sf"/>
</dbReference>
<dbReference type="PANTHER" id="PTHR42877">
    <property type="entry name" value="L-ORNITHINE N(5)-MONOOXYGENASE-RELATED"/>
    <property type="match status" value="1"/>
</dbReference>
<dbReference type="SUPFAM" id="SSF51905">
    <property type="entry name" value="FAD/NAD(P)-binding domain"/>
    <property type="match status" value="2"/>
</dbReference>
<feature type="compositionally biased region" description="Acidic residues" evidence="1">
    <location>
        <begin position="175"/>
        <end position="186"/>
    </location>
</feature>
<evidence type="ECO:0000256" key="1">
    <source>
        <dbReference type="SAM" id="MobiDB-lite"/>
    </source>
</evidence>
<protein>
    <submittedName>
        <fullName evidence="2">Unannotated protein</fullName>
    </submittedName>
</protein>
<dbReference type="Gene3D" id="3.50.50.60">
    <property type="entry name" value="FAD/NAD(P)-binding domain"/>
    <property type="match status" value="3"/>
</dbReference>
<dbReference type="AlphaFoldDB" id="A0A6J6V0U9"/>
<dbReference type="PANTHER" id="PTHR42877:SF4">
    <property type="entry name" value="FAD_NAD(P)-BINDING DOMAIN-CONTAINING PROTEIN-RELATED"/>
    <property type="match status" value="1"/>
</dbReference>
<proteinExistence type="predicted"/>
<dbReference type="EMBL" id="CAEZYU010000210">
    <property type="protein sequence ID" value="CAB4764649.1"/>
    <property type="molecule type" value="Genomic_DNA"/>
</dbReference>
<gene>
    <name evidence="2" type="ORF">UFOPK2766_02445</name>
</gene>
<reference evidence="2" key="1">
    <citation type="submission" date="2020-05" db="EMBL/GenBank/DDBJ databases">
        <authorList>
            <person name="Chiriac C."/>
            <person name="Salcher M."/>
            <person name="Ghai R."/>
            <person name="Kavagutti S V."/>
        </authorList>
    </citation>
    <scope>NUCLEOTIDE SEQUENCE</scope>
</reference>
<feature type="region of interest" description="Disordered" evidence="1">
    <location>
        <begin position="175"/>
        <end position="196"/>
    </location>
</feature>